<organism evidence="10 11">
    <name type="scientific">Marine Group III euryarchaeote CG-Epi4</name>
    <dbReference type="NCBI Taxonomy" id="1888998"/>
    <lineage>
        <taxon>Archaea</taxon>
        <taxon>Methanobacteriati</taxon>
        <taxon>Thermoplasmatota</taxon>
        <taxon>Thermoplasmata</taxon>
        <taxon>Candidatus Thermoprofundales</taxon>
    </lineage>
</organism>
<dbReference type="EC" id="6.3.4.22" evidence="6"/>
<evidence type="ECO:0000313" key="10">
    <source>
        <dbReference type="EMBL" id="OIR21151.1"/>
    </source>
</evidence>
<dbReference type="Gene3D" id="2.40.50.1010">
    <property type="match status" value="1"/>
</dbReference>
<dbReference type="InterPro" id="IPR013696">
    <property type="entry name" value="TiaS_FLD"/>
</dbReference>
<evidence type="ECO:0000256" key="6">
    <source>
        <dbReference type="HAMAP-Rule" id="MF_01892"/>
    </source>
</evidence>
<feature type="domain" description="TiaS FLD" evidence="7">
    <location>
        <begin position="154"/>
        <end position="269"/>
    </location>
</feature>
<dbReference type="Gene3D" id="3.30.70.2200">
    <property type="match status" value="1"/>
</dbReference>
<evidence type="ECO:0000256" key="4">
    <source>
        <dbReference type="ARBA" id="ARBA00022741"/>
    </source>
</evidence>
<dbReference type="Pfam" id="PF23783">
    <property type="entry name" value="Zn_ribbon_TiaS"/>
    <property type="match status" value="1"/>
</dbReference>
<comment type="function">
    <text evidence="6">ATP-dependent agmatine transferase that catalyzes the formation of 2-agmatinylcytidine (agm2C) at the wobble position (C34) of tRNA(Ile2), converting the codon specificity from AUG to AUA.</text>
</comment>
<dbReference type="PANTHER" id="PTHR40705">
    <property type="entry name" value="TRNA(ILE2) 2-AGMATINYLCYTIDINE SYNTHETASE TIAS"/>
    <property type="match status" value="1"/>
</dbReference>
<dbReference type="CDD" id="cd04482">
    <property type="entry name" value="RPA2_OBF_like"/>
    <property type="match status" value="1"/>
</dbReference>
<dbReference type="Pfam" id="PF22641">
    <property type="entry name" value="TiaS_TCKD"/>
    <property type="match status" value="1"/>
</dbReference>
<evidence type="ECO:0000256" key="5">
    <source>
        <dbReference type="ARBA" id="ARBA00022840"/>
    </source>
</evidence>
<dbReference type="AlphaFoldDB" id="A0A1J5TJK9"/>
<comment type="similarity">
    <text evidence="6">Belongs to the TiaS family.</text>
</comment>
<evidence type="ECO:0000256" key="1">
    <source>
        <dbReference type="ARBA" id="ARBA00022490"/>
    </source>
</evidence>
<keyword evidence="2 6" id="KW-0436">Ligase</keyword>
<feature type="domain" description="TiaS C-terminal zinc ribbon" evidence="9">
    <location>
        <begin position="368"/>
        <end position="399"/>
    </location>
</feature>
<keyword evidence="4 6" id="KW-0547">Nucleotide-binding</keyword>
<dbReference type="InterPro" id="IPR053870">
    <property type="entry name" value="TiaS-like_TCKD"/>
</dbReference>
<dbReference type="Gene3D" id="3.90.600.20">
    <property type="match status" value="1"/>
</dbReference>
<dbReference type="PANTHER" id="PTHR40705:SF2">
    <property type="entry name" value="DUF1743 DOMAIN-CONTAINING PROTEIN"/>
    <property type="match status" value="1"/>
</dbReference>
<reference evidence="10 11" key="1">
    <citation type="submission" date="2016-08" db="EMBL/GenBank/DDBJ databases">
        <title>New Insights into Marine Group III Euryarchaeota, from dark to light.</title>
        <authorList>
            <person name="Haro-Moreno J.M."/>
            <person name="Rodriguez-Valera F."/>
            <person name="Lopez-Garcia P."/>
            <person name="Moreira D."/>
            <person name="Martin-Cuadrado A.B."/>
        </authorList>
    </citation>
    <scope>NUCLEOTIDE SEQUENCE [LARGE SCALE GENOMIC DNA]</scope>
    <source>
        <strain evidence="10">CG-Epi4</strain>
    </source>
</reference>
<dbReference type="InterPro" id="IPR055394">
    <property type="entry name" value="Zn_ribbon_TiaS"/>
</dbReference>
<dbReference type="HAMAP" id="MF_01892">
    <property type="entry name" value="tRNA_Ile2_agm2C_synt"/>
    <property type="match status" value="1"/>
</dbReference>
<name>A0A1J5TJK9_9ARCH</name>
<evidence type="ECO:0000256" key="2">
    <source>
        <dbReference type="ARBA" id="ARBA00022598"/>
    </source>
</evidence>
<comment type="caution">
    <text evidence="10">The sequence shown here is derived from an EMBL/GenBank/DDBJ whole genome shotgun (WGS) entry which is preliminary data.</text>
</comment>
<sequence length="430" mass="47917">MHIGIDDTDSLDGGCTTWLITEIISELSDLDLIAPPRLVRLNPNVPWKTRGNGALALVFGEGIGSKKKIGSLENSEISIYPNYKDRKFDKKDILERVVKIVKANSKQDSQPGIVISDTYLPEGLYWQGVRSIVVQGDLDPILSNCVTFGMRGSRGLIGAACALAWSGYHSKVGELNFTWELIAYRDKSIWGTLRDISSESVSKVSELKEVFSCNDHDGKVAMVPNSPCPVLWGFRGTNDKILIDNFHKLGPEKPSRWLLYQTNQATDDHFCISDILELTAFTSVWVDVCVSSKAEIIKGGHRFFRVKDSEENEVKCAVFEPSKSLRAVVDKLEVGDEITVCGSVSESTVNIEKLKIINLVPRYSKPPNPVCVCGKRTHSSGKNSKYRCKSCGKKYDRPVLIPKSPNLDLNWFEPPASSRRHLTKPIDLMR</sequence>
<dbReference type="GO" id="GO:0005524">
    <property type="term" value="F:ATP binding"/>
    <property type="evidence" value="ECO:0007669"/>
    <property type="project" value="UniProtKB-KW"/>
</dbReference>
<evidence type="ECO:0000259" key="9">
    <source>
        <dbReference type="Pfam" id="PF23783"/>
    </source>
</evidence>
<dbReference type="EMBL" id="MIYX01000012">
    <property type="protein sequence ID" value="OIR21151.1"/>
    <property type="molecule type" value="Genomic_DNA"/>
</dbReference>
<dbReference type="InterPro" id="IPR024913">
    <property type="entry name" value="tRNA_Ile2__agm2C_synt"/>
</dbReference>
<keyword evidence="5 6" id="KW-0067">ATP-binding</keyword>
<dbReference type="GO" id="GO:0005737">
    <property type="term" value="C:cytoplasm"/>
    <property type="evidence" value="ECO:0007669"/>
    <property type="project" value="UniProtKB-SubCell"/>
</dbReference>
<evidence type="ECO:0000313" key="11">
    <source>
        <dbReference type="Proteomes" id="UP000183375"/>
    </source>
</evidence>
<feature type="domain" description="TiaS-like TCKD" evidence="8">
    <location>
        <begin position="3"/>
        <end position="137"/>
    </location>
</feature>
<evidence type="ECO:0000259" key="8">
    <source>
        <dbReference type="Pfam" id="PF22641"/>
    </source>
</evidence>
<dbReference type="Proteomes" id="UP000183375">
    <property type="component" value="Unassembled WGS sequence"/>
</dbReference>
<dbReference type="GO" id="GO:0016879">
    <property type="term" value="F:ligase activity, forming carbon-nitrogen bonds"/>
    <property type="evidence" value="ECO:0007669"/>
    <property type="project" value="UniProtKB-UniRule"/>
</dbReference>
<gene>
    <name evidence="6" type="primary">tiaS</name>
    <name evidence="10" type="ORF">BEU01_00410</name>
</gene>
<accession>A0A1J5TJK9</accession>
<protein>
    <recommendedName>
        <fullName evidence="6">tRNA(Ile2) 2-agmatinylcytidine synthetase TiaS</fullName>
        <shortName evidence="6">tRNA(Ile2)-agm2C synthetase</shortName>
        <ecNumber evidence="6">6.3.4.22</ecNumber>
    </recommendedName>
    <alternativeName>
        <fullName evidence="6">tRNA(Ile2) agmatidine synthetase</fullName>
    </alternativeName>
</protein>
<comment type="subcellular location">
    <subcellularLocation>
        <location evidence="6">Cytoplasm</location>
    </subcellularLocation>
</comment>
<evidence type="ECO:0000256" key="3">
    <source>
        <dbReference type="ARBA" id="ARBA00022694"/>
    </source>
</evidence>
<dbReference type="GO" id="GO:0002101">
    <property type="term" value="P:tRNA wobble cytosine modification"/>
    <property type="evidence" value="ECO:0007669"/>
    <property type="project" value="UniProtKB-UniRule"/>
</dbReference>
<dbReference type="Pfam" id="PF08489">
    <property type="entry name" value="TiaS_FLD"/>
    <property type="match status" value="1"/>
</dbReference>
<proteinExistence type="inferred from homology"/>
<keyword evidence="1 6" id="KW-0963">Cytoplasm</keyword>
<comment type="catalytic activity">
    <reaction evidence="6">
        <text>cytidine(34) in tRNA(Ile2) + agmatine + ATP + H2O = 2-agmatinylcytidine(34) in tRNA(Ile2) + AMP + 2 phosphate + 2 H(+)</text>
        <dbReference type="Rhea" id="RHEA:43608"/>
        <dbReference type="Rhea" id="RHEA-COMP:10625"/>
        <dbReference type="Rhea" id="RHEA-COMP:10626"/>
        <dbReference type="ChEBI" id="CHEBI:15377"/>
        <dbReference type="ChEBI" id="CHEBI:15378"/>
        <dbReference type="ChEBI" id="CHEBI:30616"/>
        <dbReference type="ChEBI" id="CHEBI:43474"/>
        <dbReference type="ChEBI" id="CHEBI:58145"/>
        <dbReference type="ChEBI" id="CHEBI:82748"/>
        <dbReference type="ChEBI" id="CHEBI:83545"/>
        <dbReference type="ChEBI" id="CHEBI:456215"/>
        <dbReference type="EC" id="6.3.4.22"/>
    </reaction>
</comment>
<evidence type="ECO:0000259" key="7">
    <source>
        <dbReference type="Pfam" id="PF08489"/>
    </source>
</evidence>
<keyword evidence="3 6" id="KW-0819">tRNA processing</keyword>